<name>I3YVJ7_AEQSU</name>
<dbReference type="AlphaFoldDB" id="I3YVJ7"/>
<dbReference type="RefSeq" id="WP_014782272.1">
    <property type="nucleotide sequence ID" value="NC_018013.1"/>
</dbReference>
<gene>
    <name evidence="2" type="ordered locus">Aeqsu_1526</name>
</gene>
<proteinExistence type="predicted"/>
<dbReference type="HOGENOM" id="CLU_1976835_0_0_10"/>
<organism evidence="2 3">
    <name type="scientific">Aequorivita sublithincola (strain DSM 14238 / LMG 21431 / ACAM 643 / 9-3)</name>
    <dbReference type="NCBI Taxonomy" id="746697"/>
    <lineage>
        <taxon>Bacteria</taxon>
        <taxon>Pseudomonadati</taxon>
        <taxon>Bacteroidota</taxon>
        <taxon>Flavobacteriia</taxon>
        <taxon>Flavobacteriales</taxon>
        <taxon>Flavobacteriaceae</taxon>
        <taxon>Aequorivita</taxon>
    </lineage>
</organism>
<evidence type="ECO:0000313" key="2">
    <source>
        <dbReference type="EMBL" id="AFL81015.1"/>
    </source>
</evidence>
<sequence>MKHLLLFILLTSFYTVSAQNDCEKFKNGTFKMSDTALNFACTITRNDSIQVEKVEGTDEESKFKVVWTNPCEYTLQMIAGSPDGIAFYKDKVLKVKIIATEENNYTYEANIDGIDFVAPQTIYKVE</sequence>
<keyword evidence="3" id="KW-1185">Reference proteome</keyword>
<dbReference type="EMBL" id="CP003280">
    <property type="protein sequence ID" value="AFL81015.1"/>
    <property type="molecule type" value="Genomic_DNA"/>
</dbReference>
<evidence type="ECO:0000313" key="3">
    <source>
        <dbReference type="Proteomes" id="UP000006049"/>
    </source>
</evidence>
<dbReference type="STRING" id="746697.Aeqsu_1526"/>
<feature type="chain" id="PRO_5003684231" evidence="1">
    <location>
        <begin position="19"/>
        <end position="126"/>
    </location>
</feature>
<evidence type="ECO:0000256" key="1">
    <source>
        <dbReference type="SAM" id="SignalP"/>
    </source>
</evidence>
<dbReference type="OrthoDB" id="983030at2"/>
<accession>I3YVJ7</accession>
<reference evidence="2 3" key="1">
    <citation type="submission" date="2012-06" db="EMBL/GenBank/DDBJ databases">
        <title>The complete genome of Aequorivita sublithincola DSM 14238.</title>
        <authorList>
            <consortium name="US DOE Joint Genome Institute (JGI-PGF)"/>
            <person name="Lucas S."/>
            <person name="Copeland A."/>
            <person name="Lapidus A."/>
            <person name="Goodwin L."/>
            <person name="Pitluck S."/>
            <person name="Peters L."/>
            <person name="Munk A.C.C."/>
            <person name="Kyrpides N."/>
            <person name="Mavromatis K."/>
            <person name="Pagani I."/>
            <person name="Ivanova N."/>
            <person name="Ovchinnikova G."/>
            <person name="Zeytun A."/>
            <person name="Detter J.C."/>
            <person name="Han C."/>
            <person name="Land M."/>
            <person name="Hauser L."/>
            <person name="Markowitz V."/>
            <person name="Cheng J.-F."/>
            <person name="Hugenholtz P."/>
            <person name="Woyke T."/>
            <person name="Wu D."/>
            <person name="Tindall B."/>
            <person name="Faehnrich R."/>
            <person name="Brambilla E."/>
            <person name="Klenk H.-P."/>
            <person name="Eisen J.A."/>
        </authorList>
    </citation>
    <scope>NUCLEOTIDE SEQUENCE [LARGE SCALE GENOMIC DNA]</scope>
    <source>
        <strain evidence="3">DSM 14238 / LMG 21431 / ACAM 643 / 9-3</strain>
    </source>
</reference>
<protein>
    <submittedName>
        <fullName evidence="2">Uncharacterized protein</fullName>
    </submittedName>
</protein>
<keyword evidence="1" id="KW-0732">Signal</keyword>
<dbReference type="Proteomes" id="UP000006049">
    <property type="component" value="Chromosome"/>
</dbReference>
<dbReference type="KEGG" id="asl:Aeqsu_1526"/>
<feature type="signal peptide" evidence="1">
    <location>
        <begin position="1"/>
        <end position="18"/>
    </location>
</feature>